<reference evidence="3 4" key="1">
    <citation type="journal article" date="2023" name="Commun. Biol.">
        <title>Reorganization of the ancestral sex-determining regions during the evolution of trioecy in Pleodorina starrii.</title>
        <authorList>
            <person name="Takahashi K."/>
            <person name="Suzuki S."/>
            <person name="Kawai-Toyooka H."/>
            <person name="Yamamoto K."/>
            <person name="Hamaji T."/>
            <person name="Ootsuki R."/>
            <person name="Yamaguchi H."/>
            <person name="Kawachi M."/>
            <person name="Higashiyama T."/>
            <person name="Nozaki H."/>
        </authorList>
    </citation>
    <scope>NUCLEOTIDE SEQUENCE [LARGE SCALE GENOMIC DNA]</scope>
    <source>
        <strain evidence="3 4">NIES-4479</strain>
    </source>
</reference>
<evidence type="ECO:0000259" key="2">
    <source>
        <dbReference type="PROSITE" id="PS50011"/>
    </source>
</evidence>
<keyword evidence="4" id="KW-1185">Reference proteome</keyword>
<dbReference type="PROSITE" id="PS50011">
    <property type="entry name" value="PROTEIN_KINASE_DOM"/>
    <property type="match status" value="1"/>
</dbReference>
<comment type="caution">
    <text evidence="3">The sequence shown here is derived from an EMBL/GenBank/DDBJ whole genome shotgun (WGS) entry which is preliminary data.</text>
</comment>
<dbReference type="Proteomes" id="UP001165080">
    <property type="component" value="Unassembled WGS sequence"/>
</dbReference>
<dbReference type="SUPFAM" id="SSF81995">
    <property type="entry name" value="beta-sandwich domain of Sec23/24"/>
    <property type="match status" value="1"/>
</dbReference>
<dbReference type="GO" id="GO:0005524">
    <property type="term" value="F:ATP binding"/>
    <property type="evidence" value="ECO:0007669"/>
    <property type="project" value="InterPro"/>
</dbReference>
<dbReference type="InterPro" id="IPR000719">
    <property type="entry name" value="Prot_kinase_dom"/>
</dbReference>
<name>A0A9W6F5P3_9CHLO</name>
<dbReference type="EMBL" id="BRXU01000019">
    <property type="protein sequence ID" value="GLC57463.1"/>
    <property type="molecule type" value="Genomic_DNA"/>
</dbReference>
<evidence type="ECO:0000313" key="4">
    <source>
        <dbReference type="Proteomes" id="UP001165080"/>
    </source>
</evidence>
<dbReference type="PROSITE" id="PS00108">
    <property type="entry name" value="PROTEIN_KINASE_ST"/>
    <property type="match status" value="1"/>
</dbReference>
<organism evidence="3 4">
    <name type="scientific">Pleodorina starrii</name>
    <dbReference type="NCBI Taxonomy" id="330485"/>
    <lineage>
        <taxon>Eukaryota</taxon>
        <taxon>Viridiplantae</taxon>
        <taxon>Chlorophyta</taxon>
        <taxon>core chlorophytes</taxon>
        <taxon>Chlorophyceae</taxon>
        <taxon>CS clade</taxon>
        <taxon>Chlamydomonadales</taxon>
        <taxon>Volvocaceae</taxon>
        <taxon>Pleodorina</taxon>
    </lineage>
</organism>
<dbReference type="GO" id="GO:0004674">
    <property type="term" value="F:protein serine/threonine kinase activity"/>
    <property type="evidence" value="ECO:0007669"/>
    <property type="project" value="TreeGrafter"/>
</dbReference>
<dbReference type="Pfam" id="PF07714">
    <property type="entry name" value="PK_Tyr_Ser-Thr"/>
    <property type="match status" value="1"/>
</dbReference>
<feature type="compositionally biased region" description="Low complexity" evidence="1">
    <location>
        <begin position="364"/>
        <end position="377"/>
    </location>
</feature>
<dbReference type="InterPro" id="IPR011009">
    <property type="entry name" value="Kinase-like_dom_sf"/>
</dbReference>
<feature type="compositionally biased region" description="Low complexity" evidence="1">
    <location>
        <begin position="436"/>
        <end position="467"/>
    </location>
</feature>
<gene>
    <name evidence="3" type="primary">PLEST002810</name>
    <name evidence="3" type="ORF">PLESTB_001229800</name>
</gene>
<sequence length="1077" mass="110850">MTWILCCIRAKALGESCAAEERPCANTAGPSPSKATTRNSLSARTTSLDHKDDPSLPQPLVHAPSSRVRKASQHGLRLSEETLTSALSTTPTSLNPLAYVFPFVNDDNEDFSTGHIREDVDALNCNPPAGQPRSKIDFADLCGSLENLVYLGEGSNGVVYSASWHGARVAVKFLLGSNDDGTYLHRCLTEAVLTRVLSHPCVVQCFATAISQLTPEVWEAIRQRCRRHASILQSTSLGRSVTAAVLQQEQQERSTAGHHHHHHQQQWDQQEAQLQQQLQQQLAQQQQQQQQQLSPLQLLQSGDRRRSLQQNPAPRSQSSLLLQQTRHSPPQQLPPSPGGPVLAPPPSQPPPPPQVSLPQPPLVSQPSQSLSHSHSQAQVLVLPSQDRLSVGPWPPGGCCDSSEVTEVLDLHKMTAFFAEDLNQQPQPQQPQPQQQPPQLLQQQQLEQQPPQQRPRQLAQQQQRLQPPTLKGQQCPLPPPPPPPPLNLSLSQRPCSGGVGSGVDLMVDEALLGGPCGGGGGGDGDGGGEGVSLLQALLDLKAEVGQHCTVVVMEHMDAGTLHQAIVRGDFSARRSSEHRPKLLSLLLTAQELAQGMAHLHALDILHGDLKPTNVLLKGGPCSWGVQQQQQPNAVGSRAGSGVGVGGLGMCSDPRGYTTKIADLGLARTLSSGSSGEEMTELSSDQWGALAYLAPKAAKGSCCKASDVYSFGVMLWEMSAGVRPYLGLTTPQVLMGLVTGQLTLTWPSDGSLYSPLRSLAIAATHLDPAERPTFEVAARILGRMVRHIRSAAEPLRQRHSSALSMEAATLSRAAAAAAAAAGQHGGGTVGGDSCHSPGSGKCVLNHASRSMPIYLPTAAAGGVAATAVAIAAGALPAGPPLSPTTPSGAGGVLPRAPMSPTGVSAAALAASRSCGGGDGGGGGSGSGLTAVVSGGGGAIVSSASARTVTAGPGPGAGAGAGAAAGSFWTAGAQVAAPVPYPCAYPRTRRAAGGGVCGGAVLRSPLGGGGGGGAGGVGDSGTGGGVPGVLATGLRTMPCGDPRVGGQMPQAPAAVRAACGRPGSSPAHAHVTDAARSRPP</sequence>
<protein>
    <recommendedName>
        <fullName evidence="2">Protein kinase domain-containing protein</fullName>
    </recommendedName>
</protein>
<dbReference type="PANTHER" id="PTHR44329">
    <property type="entry name" value="SERINE/THREONINE-PROTEIN KINASE TNNI3K-RELATED"/>
    <property type="match status" value="1"/>
</dbReference>
<accession>A0A9W6F5P3</accession>
<feature type="domain" description="Protein kinase" evidence="2">
    <location>
        <begin position="402"/>
        <end position="788"/>
    </location>
</feature>
<feature type="compositionally biased region" description="Polar residues" evidence="1">
    <location>
        <begin position="28"/>
        <end position="46"/>
    </location>
</feature>
<feature type="region of interest" description="Disordered" evidence="1">
    <location>
        <begin position="243"/>
        <end position="272"/>
    </location>
</feature>
<feature type="compositionally biased region" description="Pro residues" evidence="1">
    <location>
        <begin position="475"/>
        <end position="485"/>
    </location>
</feature>
<dbReference type="InterPro" id="IPR001245">
    <property type="entry name" value="Ser-Thr/Tyr_kinase_cat_dom"/>
</dbReference>
<evidence type="ECO:0000313" key="3">
    <source>
        <dbReference type="EMBL" id="GLC57463.1"/>
    </source>
</evidence>
<feature type="region of interest" description="Disordered" evidence="1">
    <location>
        <begin position="1039"/>
        <end position="1077"/>
    </location>
</feature>
<dbReference type="InterPro" id="IPR051681">
    <property type="entry name" value="Ser/Thr_Kinases-Pseudokinases"/>
</dbReference>
<dbReference type="AlphaFoldDB" id="A0A9W6F5P3"/>
<feature type="region of interest" description="Disordered" evidence="1">
    <location>
        <begin position="423"/>
        <end position="494"/>
    </location>
</feature>
<proteinExistence type="predicted"/>
<evidence type="ECO:0000256" key="1">
    <source>
        <dbReference type="SAM" id="MobiDB-lite"/>
    </source>
</evidence>
<feature type="compositionally biased region" description="Pro residues" evidence="1">
    <location>
        <begin position="331"/>
        <end position="363"/>
    </location>
</feature>
<dbReference type="Gene3D" id="1.10.510.10">
    <property type="entry name" value="Transferase(Phosphotransferase) domain 1"/>
    <property type="match status" value="1"/>
</dbReference>
<dbReference type="InterPro" id="IPR008271">
    <property type="entry name" value="Ser/Thr_kinase_AS"/>
</dbReference>
<feature type="compositionally biased region" description="Basic and acidic residues" evidence="1">
    <location>
        <begin position="1067"/>
        <end position="1077"/>
    </location>
</feature>
<dbReference type="Gene3D" id="3.30.200.20">
    <property type="entry name" value="Phosphorylase Kinase, domain 1"/>
    <property type="match status" value="1"/>
</dbReference>
<dbReference type="SMART" id="SM00220">
    <property type="entry name" value="S_TKc"/>
    <property type="match status" value="1"/>
</dbReference>
<dbReference type="PANTHER" id="PTHR44329:SF214">
    <property type="entry name" value="PROTEIN KINASE DOMAIN-CONTAINING PROTEIN"/>
    <property type="match status" value="1"/>
</dbReference>
<feature type="region of interest" description="Disordered" evidence="1">
    <location>
        <begin position="324"/>
        <end position="377"/>
    </location>
</feature>
<feature type="region of interest" description="Disordered" evidence="1">
    <location>
        <begin position="21"/>
        <end position="75"/>
    </location>
</feature>
<dbReference type="SUPFAM" id="SSF56112">
    <property type="entry name" value="Protein kinase-like (PK-like)"/>
    <property type="match status" value="1"/>
</dbReference>